<protein>
    <submittedName>
        <fullName evidence="2">GNAT family N-acetyltransferase</fullName>
    </submittedName>
</protein>
<gene>
    <name evidence="2" type="ORF">KQI88_11225</name>
</gene>
<organism evidence="2 3">
    <name type="scientific">Alkaliphilus flagellatus</name>
    <dbReference type="NCBI Taxonomy" id="2841507"/>
    <lineage>
        <taxon>Bacteria</taxon>
        <taxon>Bacillati</taxon>
        <taxon>Bacillota</taxon>
        <taxon>Clostridia</taxon>
        <taxon>Peptostreptococcales</taxon>
        <taxon>Natronincolaceae</taxon>
        <taxon>Alkaliphilus</taxon>
    </lineage>
</organism>
<dbReference type="RefSeq" id="WP_216417377.1">
    <property type="nucleotide sequence ID" value="NZ_JAHLQK010000004.1"/>
</dbReference>
<dbReference type="EMBL" id="JAHLQK010000004">
    <property type="protein sequence ID" value="MBU5676987.1"/>
    <property type="molecule type" value="Genomic_DNA"/>
</dbReference>
<evidence type="ECO:0000313" key="3">
    <source>
        <dbReference type="Proteomes" id="UP000779508"/>
    </source>
</evidence>
<keyword evidence="3" id="KW-1185">Reference proteome</keyword>
<accession>A0ABS6G3D6</accession>
<dbReference type="InterPro" id="IPR000182">
    <property type="entry name" value="GNAT_dom"/>
</dbReference>
<reference evidence="2 3" key="1">
    <citation type="submission" date="2021-06" db="EMBL/GenBank/DDBJ databases">
        <authorList>
            <person name="Sun Q."/>
            <person name="Li D."/>
        </authorList>
    </citation>
    <scope>NUCLEOTIDE SEQUENCE [LARGE SCALE GENOMIC DNA]</scope>
    <source>
        <strain evidence="2 3">MSJ-5</strain>
    </source>
</reference>
<dbReference type="Proteomes" id="UP000779508">
    <property type="component" value="Unassembled WGS sequence"/>
</dbReference>
<dbReference type="PROSITE" id="PS51186">
    <property type="entry name" value="GNAT"/>
    <property type="match status" value="1"/>
</dbReference>
<comment type="caution">
    <text evidence="2">The sequence shown here is derived from an EMBL/GenBank/DDBJ whole genome shotgun (WGS) entry which is preliminary data.</text>
</comment>
<sequence length="242" mass="28189">MKEVIECGTLIKRNGGYKDTVAYKMIFLDETYLEEILDLQEKVFKTLDNPETFVPDTKEFMEKSIFPPDQGMVIGVFTNEGLIAYRTINFPGKDEKNLGREINLIGNDLDKVAHLESTVVHPFYRGNRLQAKMLPHSIKLIRELGYEFVLTTISPYNYPSLKNVMDQGLTIKNLKIRNNEYKGKLRYLLSIDFINTDKEITDIIIVKNTDILKQQQLLDEGYEGYKIEKREGYLDVMYCKYK</sequence>
<name>A0ABS6G3D6_9FIRM</name>
<feature type="domain" description="N-acetyltransferase" evidence="1">
    <location>
        <begin position="23"/>
        <end position="192"/>
    </location>
</feature>
<evidence type="ECO:0000259" key="1">
    <source>
        <dbReference type="PROSITE" id="PS51186"/>
    </source>
</evidence>
<dbReference type="Pfam" id="PF00583">
    <property type="entry name" value="Acetyltransf_1"/>
    <property type="match status" value="1"/>
</dbReference>
<evidence type="ECO:0000313" key="2">
    <source>
        <dbReference type="EMBL" id="MBU5676987.1"/>
    </source>
</evidence>
<proteinExistence type="predicted"/>